<dbReference type="InterPro" id="IPR050617">
    <property type="entry name" value="E3_ligase_FN3/SPRY"/>
</dbReference>
<dbReference type="STRING" id="498211.CJA_0040"/>
<dbReference type="SMART" id="SM00060">
    <property type="entry name" value="FN3"/>
    <property type="match status" value="2"/>
</dbReference>
<dbReference type="Gene3D" id="2.60.40.10">
    <property type="entry name" value="Immunoglobulins"/>
    <property type="match status" value="2"/>
</dbReference>
<dbReference type="SUPFAM" id="SSF49265">
    <property type="entry name" value="Fibronectin type III"/>
    <property type="match status" value="1"/>
</dbReference>
<feature type="domain" description="Fibronectin type-III" evidence="2">
    <location>
        <begin position="308"/>
        <end position="398"/>
    </location>
</feature>
<feature type="compositionally biased region" description="Low complexity" evidence="1">
    <location>
        <begin position="683"/>
        <end position="749"/>
    </location>
</feature>
<evidence type="ECO:0000313" key="4">
    <source>
        <dbReference type="Proteomes" id="UP000001036"/>
    </source>
</evidence>
<evidence type="ECO:0000313" key="3">
    <source>
        <dbReference type="EMBL" id="ACE83168.1"/>
    </source>
</evidence>
<dbReference type="EMBL" id="CP000934">
    <property type="protein sequence ID" value="ACE83168.1"/>
    <property type="molecule type" value="Genomic_DNA"/>
</dbReference>
<dbReference type="Proteomes" id="UP000001036">
    <property type="component" value="Chromosome"/>
</dbReference>
<reference evidence="3 4" key="1">
    <citation type="journal article" date="2008" name="J. Bacteriol.">
        <title>Insights into plant cell wall degradation from the genome sequence of the soil bacterium Cellvibrio japonicus.</title>
        <authorList>
            <person name="Deboy R.T."/>
            <person name="Mongodin E.F."/>
            <person name="Fouts D.E."/>
            <person name="Tailford L.E."/>
            <person name="Khouri H."/>
            <person name="Emerson J.B."/>
            <person name="Mohamoud Y."/>
            <person name="Watkins K."/>
            <person name="Henrissat B."/>
            <person name="Gilbert H.J."/>
            <person name="Nelson K.E."/>
        </authorList>
    </citation>
    <scope>NUCLEOTIDE SEQUENCE [LARGE SCALE GENOMIC DNA]</scope>
    <source>
        <strain evidence="3 4">Ueda107</strain>
    </source>
</reference>
<dbReference type="CDD" id="cd00063">
    <property type="entry name" value="FN3"/>
    <property type="match status" value="2"/>
</dbReference>
<accession>B3PFC4</accession>
<dbReference type="AlphaFoldDB" id="B3PFC4"/>
<dbReference type="eggNOG" id="COG4733">
    <property type="taxonomic scope" value="Bacteria"/>
</dbReference>
<dbReference type="HOGENOM" id="CLU_014006_0_0_6"/>
<proteinExistence type="predicted"/>
<dbReference type="PROSITE" id="PS51257">
    <property type="entry name" value="PROKAR_LIPOPROTEIN"/>
    <property type="match status" value="1"/>
</dbReference>
<sequence length="930" mass="97501">MKNINLFTIAFLGAGLVACGGGDGGPKKPDICQELNQEKCNEIVIPESSSSASSEYVEVTPSNNLLPIIESFNVDNASSFFSESYKSLVTINPEDPNNALFYATSGLSEGRIAVENGKLTIGNARFTIGQTLNTTGTHLNPTNTYSDYKVGTTAAADATFPMTDSWGDLDLRNNWKISFCVVEREELAGSTGNQSFYVMLDNNQSTIAPSTSIHGDRSSVFQARVSSFAVGKRVEINIPGEARSNGVLISSTSRIGLEKSFLQFRVPSAGILTMSQLWIGYQSDTSTEPTNATCAAGERVSTYLKPLPPVAPAEVTLQPGAGQLRVTWSDSARATSYDLAYGLTENLEEATTVTGLSQTPYTITGLENGTTYYVWVRAANATGASDWSAPFTGIPEVPAVAPETPTGLTVYGDNQRAVVFWEATEGTESYSLALNTMNDTGTAEVTTGITDTYKLLTGLVNNTPYYVFVKAGNAVGDSEYTSAQVVTPSASPYIYQANLAVSKDFFFGTNGPALQTLGVDSEVPMHFVAGGNAGITLEEGGIRLANGGRFTIGQVVVPNDEGVLTQTNTTASDTSVNGVLDLSGYYKIVINVVSAPDNAGLFQVYLDNNTTSGGSSIHQTTAASRLINRTASTIADGEEIVYEMSANRRGTSTSFIQLRVDSALGAEGILISGIRIEEIDPPAASSSSEASSSVESSSSSSSVASSESSVASSSETSSSSSSSEASSEASSESSSSSSELNGGTSSESSSSSSVAASALLTEAFTAADTATFFSADYKAMPADAGKALYRALAGESRITLSDGQLSLNNARFSIGDLSEGVATTGSAQPNGAFDLSQPYRIKFTILAATGTGNFQVYVDNNTTSAGNSIHTTTESTTVSRLLQVSPSSITSFPYDVVIESSVGTPNSFFQIRADSNITNLVIDNLVIEYQ</sequence>
<dbReference type="PROSITE" id="PS50853">
    <property type="entry name" value="FN3"/>
    <property type="match status" value="2"/>
</dbReference>
<dbReference type="Pfam" id="PF00041">
    <property type="entry name" value="fn3"/>
    <property type="match status" value="1"/>
</dbReference>
<dbReference type="PANTHER" id="PTHR24099:SF11">
    <property type="entry name" value="FIBRONECTIN TYPE III DOMAIN-CONTAINING 3BA-RELATED"/>
    <property type="match status" value="1"/>
</dbReference>
<protein>
    <submittedName>
        <fullName evidence="3">Pectin methylesterase, putative, ce8</fullName>
    </submittedName>
</protein>
<dbReference type="InterPro" id="IPR013783">
    <property type="entry name" value="Ig-like_fold"/>
</dbReference>
<name>B3PFC4_CELJU</name>
<feature type="domain" description="Fibronectin type-III" evidence="2">
    <location>
        <begin position="401"/>
        <end position="492"/>
    </location>
</feature>
<feature type="region of interest" description="Disordered" evidence="1">
    <location>
        <begin position="681"/>
        <end position="749"/>
    </location>
</feature>
<evidence type="ECO:0000259" key="2">
    <source>
        <dbReference type="PROSITE" id="PS50853"/>
    </source>
</evidence>
<dbReference type="KEGG" id="cja:CJA_0040"/>
<evidence type="ECO:0000256" key="1">
    <source>
        <dbReference type="SAM" id="MobiDB-lite"/>
    </source>
</evidence>
<dbReference type="InterPro" id="IPR003961">
    <property type="entry name" value="FN3_dom"/>
</dbReference>
<dbReference type="OrthoDB" id="5701256at2"/>
<organism evidence="3 4">
    <name type="scientific">Cellvibrio japonicus (strain Ueda107)</name>
    <name type="common">Pseudomonas fluorescens subsp. cellulosa</name>
    <dbReference type="NCBI Taxonomy" id="498211"/>
    <lineage>
        <taxon>Bacteria</taxon>
        <taxon>Pseudomonadati</taxon>
        <taxon>Pseudomonadota</taxon>
        <taxon>Gammaproteobacteria</taxon>
        <taxon>Cellvibrionales</taxon>
        <taxon>Cellvibrionaceae</taxon>
        <taxon>Cellvibrio</taxon>
    </lineage>
</organism>
<dbReference type="PANTHER" id="PTHR24099">
    <property type="entry name" value="E3 UBIQUITIN-PROTEIN LIGASE TRIM36-RELATED"/>
    <property type="match status" value="1"/>
</dbReference>
<keyword evidence="4" id="KW-1185">Reference proteome</keyword>
<dbReference type="InterPro" id="IPR036116">
    <property type="entry name" value="FN3_sf"/>
</dbReference>
<gene>
    <name evidence="3" type="ordered locus">CJA_0040</name>
</gene>
<dbReference type="RefSeq" id="WP_012485724.1">
    <property type="nucleotide sequence ID" value="NC_010995.1"/>
</dbReference>